<dbReference type="Proteomes" id="UP000037784">
    <property type="component" value="Unassembled WGS sequence"/>
</dbReference>
<dbReference type="InterPro" id="IPR028098">
    <property type="entry name" value="Glyco_trans_4-like_N"/>
</dbReference>
<dbReference type="RefSeq" id="WP_082374155.1">
    <property type="nucleotide sequence ID" value="NZ_BBZA01000076.1"/>
</dbReference>
<gene>
    <name evidence="4" type="ORF">ARMA_1148</name>
</gene>
<dbReference type="CDD" id="cd03794">
    <property type="entry name" value="GT4_WbuB-like"/>
    <property type="match status" value="1"/>
</dbReference>
<dbReference type="PANTHER" id="PTHR12526">
    <property type="entry name" value="GLYCOSYLTRANSFERASE"/>
    <property type="match status" value="1"/>
</dbReference>
<feature type="compositionally biased region" description="Polar residues" evidence="1">
    <location>
        <begin position="20"/>
        <end position="30"/>
    </location>
</feature>
<dbReference type="InParanoid" id="A0A0M8K6E9"/>
<evidence type="ECO:0000313" key="4">
    <source>
        <dbReference type="EMBL" id="GAP62725.1"/>
    </source>
</evidence>
<dbReference type="AlphaFoldDB" id="A0A0M8K6E9"/>
<organism evidence="4 5">
    <name type="scientific">Ardenticatena maritima</name>
    <dbReference type="NCBI Taxonomy" id="872965"/>
    <lineage>
        <taxon>Bacteria</taxon>
        <taxon>Bacillati</taxon>
        <taxon>Chloroflexota</taxon>
        <taxon>Ardenticatenia</taxon>
        <taxon>Ardenticatenales</taxon>
        <taxon>Ardenticatenaceae</taxon>
        <taxon>Ardenticatena</taxon>
    </lineage>
</organism>
<dbReference type="STRING" id="872965.SE16_12310"/>
<evidence type="ECO:0000256" key="1">
    <source>
        <dbReference type="SAM" id="MobiDB-lite"/>
    </source>
</evidence>
<accession>A0A0M8K6E9</accession>
<reference evidence="4 5" key="1">
    <citation type="journal article" date="2015" name="Genome Announc.">
        <title>Draft Genome Sequence of a Heterotrophic Facultative Anaerobic Thermophilic Bacterium, Ardenticatena maritima Strain 110ST.</title>
        <authorList>
            <person name="Kawaichi S."/>
            <person name="Yoshida T."/>
            <person name="Sako Y."/>
            <person name="Nakamura R."/>
        </authorList>
    </citation>
    <scope>NUCLEOTIDE SEQUENCE [LARGE SCALE GENOMIC DNA]</scope>
    <source>
        <strain evidence="4 5">110S</strain>
    </source>
</reference>
<dbReference type="EMBL" id="BBZA01000076">
    <property type="protein sequence ID" value="GAP62725.1"/>
    <property type="molecule type" value="Genomic_DNA"/>
</dbReference>
<dbReference type="Gene3D" id="3.40.50.2000">
    <property type="entry name" value="Glycogen Phosphorylase B"/>
    <property type="match status" value="2"/>
</dbReference>
<feature type="region of interest" description="Disordered" evidence="1">
    <location>
        <begin position="1"/>
        <end position="30"/>
    </location>
</feature>
<protein>
    <submittedName>
        <fullName evidence="4">Uncharacterized protein</fullName>
    </submittedName>
</protein>
<feature type="domain" description="Glycosyl transferase family 1" evidence="2">
    <location>
        <begin position="238"/>
        <end position="391"/>
    </location>
</feature>
<dbReference type="OrthoDB" id="433681at2"/>
<dbReference type="GO" id="GO:0016757">
    <property type="term" value="F:glycosyltransferase activity"/>
    <property type="evidence" value="ECO:0007669"/>
    <property type="project" value="TreeGrafter"/>
</dbReference>
<dbReference type="InterPro" id="IPR001296">
    <property type="entry name" value="Glyco_trans_1"/>
</dbReference>
<dbReference type="Pfam" id="PF00534">
    <property type="entry name" value="Glycos_transf_1"/>
    <property type="match status" value="1"/>
</dbReference>
<dbReference type="Pfam" id="PF13439">
    <property type="entry name" value="Glyco_transf_4"/>
    <property type="match status" value="1"/>
</dbReference>
<feature type="domain" description="Glycosyltransferase subfamily 4-like N-terminal" evidence="3">
    <location>
        <begin position="52"/>
        <end position="224"/>
    </location>
</feature>
<evidence type="ECO:0000259" key="2">
    <source>
        <dbReference type="Pfam" id="PF00534"/>
    </source>
</evidence>
<dbReference type="SUPFAM" id="SSF53756">
    <property type="entry name" value="UDP-Glycosyltransferase/glycogen phosphorylase"/>
    <property type="match status" value="1"/>
</dbReference>
<keyword evidence="5" id="KW-1185">Reference proteome</keyword>
<proteinExistence type="predicted"/>
<name>A0A0M8K6E9_9CHLR</name>
<dbReference type="PANTHER" id="PTHR12526:SF639">
    <property type="entry name" value="GLYCOSYL TRANSFERASE GROUP 1"/>
    <property type="match status" value="1"/>
</dbReference>
<evidence type="ECO:0000259" key="3">
    <source>
        <dbReference type="Pfam" id="PF13439"/>
    </source>
</evidence>
<comment type="caution">
    <text evidence="4">The sequence shown here is derived from an EMBL/GenBank/DDBJ whole genome shotgun (WGS) entry which is preliminary data.</text>
</comment>
<sequence>MASRIRPTSEALSKTESEPSHATSLQPHKTPTTTHQILMLAPTMFFADYGCHVRIYEEAIALRALGHTIRILAYPNGRDIGGLTVRRSPGVPFNYRVVVGSSKHKIYLDALLGLTSLHEVFANTPTLIHAHLHEGALIGSVLARVRRLPLIFDFQGSMTAEMIDHGFLKRNSPFYRLLWQLEKWIDHQPDAILTSSHNAADLLIHTFGVPANRIYPVPDCVNTDIFRPRTKEDADEIKTLKQRLGIPADRIVITYLGLLAEYQGTGLLLEAAQRILHERRDVHFLIMGYPNEPLYRQRAHALGIQEHVTFTGRMPYEDAPRYLRIGDIAVAPKMSATEGSGKLLNYMATALPTVAFDTPVSREYLGEWGVYAEPFSAESFARALLDLLETPHEWPILGNALRRRVQERFSWDQAARFITSVYERVLR</sequence>
<reference evidence="5" key="2">
    <citation type="submission" date="2015-08" db="EMBL/GenBank/DDBJ databases">
        <title>Draft Genome Sequence of a Heterotrophic Facultative Anaerobic Bacterium Ardenticatena maritima Strain 110S.</title>
        <authorList>
            <person name="Kawaichi S."/>
            <person name="Yoshida T."/>
            <person name="Sako Y."/>
            <person name="Nakamura R."/>
        </authorList>
    </citation>
    <scope>NUCLEOTIDE SEQUENCE [LARGE SCALE GENOMIC DNA]</scope>
    <source>
        <strain evidence="5">110S</strain>
    </source>
</reference>
<evidence type="ECO:0000313" key="5">
    <source>
        <dbReference type="Proteomes" id="UP000037784"/>
    </source>
</evidence>